<feature type="transmembrane region" description="Helical" evidence="7">
    <location>
        <begin position="145"/>
        <end position="165"/>
    </location>
</feature>
<feature type="transmembrane region" description="Helical" evidence="7">
    <location>
        <begin position="186"/>
        <end position="204"/>
    </location>
</feature>
<protein>
    <recommendedName>
        <fullName evidence="7">Probable purine permease</fullName>
    </recommendedName>
</protein>
<comment type="caution">
    <text evidence="7">Lacks conserved residue(s) required for the propagation of feature annotation.</text>
</comment>
<dbReference type="InterPro" id="IPR030182">
    <property type="entry name" value="PUP_plant"/>
</dbReference>
<dbReference type="AlphaFoldDB" id="A0AAU9RFM2"/>
<feature type="transmembrane region" description="Helical" evidence="7">
    <location>
        <begin position="112"/>
        <end position="133"/>
    </location>
</feature>
<evidence type="ECO:0000256" key="3">
    <source>
        <dbReference type="ARBA" id="ARBA00022448"/>
    </source>
</evidence>
<dbReference type="GO" id="GO:0015211">
    <property type="term" value="F:purine nucleoside transmembrane transporter activity"/>
    <property type="evidence" value="ECO:0007669"/>
    <property type="project" value="UniProtKB-UniRule"/>
</dbReference>
<keyword evidence="9" id="KW-1185">Reference proteome</keyword>
<name>A0AAU9RFM2_THLAR</name>
<sequence>MGEAPEVQMQIVVQETKETSSSSAIRNANHHASTVPQVQRWLKIAFYSIFVLAGQSVATLLGRLYFEQGGSMLFAVGLQYLPASTFSLISASQLGFNALFSFFLNSQKLTPFIINSLVVLTISSTLLVFNTSSSGGATQVSKRKYTIGFLCTLAASAGYSLMLSLSQLFCRKILRKSTFDAIIRMIIYQMLVATFAIVVGLFASGEWKGLRKEMDEYALGKVSYVMTLVWTAICWQVFSIGAVGLIFNVSSLFCNVISTLTLPIVPVFAVIFFHDKMDGVKVISLLLAVWGFVSYIYQHYLEDFKSKVETRPEPPEVSSIESS</sequence>
<gene>
    <name evidence="8" type="ORF">TAV2_LOCUS4392</name>
</gene>
<feature type="transmembrane region" description="Helical" evidence="7">
    <location>
        <begin position="224"/>
        <end position="247"/>
    </location>
</feature>
<dbReference type="PANTHER" id="PTHR31376:SF17">
    <property type="entry name" value="PURINE PERMEASE 21-RELATED"/>
    <property type="match status" value="1"/>
</dbReference>
<evidence type="ECO:0000313" key="8">
    <source>
        <dbReference type="EMBL" id="CAH2041089.1"/>
    </source>
</evidence>
<dbReference type="EMBL" id="CAJVSB020000075">
    <property type="protein sequence ID" value="CAH2041089.1"/>
    <property type="molecule type" value="Genomic_DNA"/>
</dbReference>
<evidence type="ECO:0000256" key="1">
    <source>
        <dbReference type="ARBA" id="ARBA00004141"/>
    </source>
</evidence>
<evidence type="ECO:0000256" key="2">
    <source>
        <dbReference type="ARBA" id="ARBA00006213"/>
    </source>
</evidence>
<dbReference type="PANTHER" id="PTHR31376">
    <property type="entry name" value="OS09G0467300 PROTEIN-RELATED"/>
    <property type="match status" value="1"/>
</dbReference>
<evidence type="ECO:0000256" key="7">
    <source>
        <dbReference type="RuleBase" id="RU368015"/>
    </source>
</evidence>
<keyword evidence="3 7" id="KW-0813">Transport</keyword>
<evidence type="ECO:0000256" key="6">
    <source>
        <dbReference type="ARBA" id="ARBA00023136"/>
    </source>
</evidence>
<comment type="similarity">
    <text evidence="2 7">Belongs to the purine permeases (TC 2.A.7.14) family.</text>
</comment>
<reference evidence="8 9" key="1">
    <citation type="submission" date="2022-03" db="EMBL/GenBank/DDBJ databases">
        <authorList>
            <person name="Nunn A."/>
            <person name="Chopra R."/>
            <person name="Nunn A."/>
            <person name="Contreras Garrido A."/>
        </authorList>
    </citation>
    <scope>NUCLEOTIDE SEQUENCE [LARGE SCALE GENOMIC DNA]</scope>
</reference>
<proteinExistence type="inferred from homology"/>
<evidence type="ECO:0000256" key="5">
    <source>
        <dbReference type="ARBA" id="ARBA00022989"/>
    </source>
</evidence>
<comment type="subcellular location">
    <subcellularLocation>
        <location evidence="1 7">Membrane</location>
        <topology evidence="1 7">Multi-pass membrane protein</topology>
    </subcellularLocation>
</comment>
<dbReference type="GO" id="GO:0016020">
    <property type="term" value="C:membrane"/>
    <property type="evidence" value="ECO:0007669"/>
    <property type="project" value="UniProtKB-SubCell"/>
</dbReference>
<keyword evidence="5 7" id="KW-1133">Transmembrane helix</keyword>
<keyword evidence="4 7" id="KW-0812">Transmembrane</keyword>
<organism evidence="8 9">
    <name type="scientific">Thlaspi arvense</name>
    <name type="common">Field penny-cress</name>
    <dbReference type="NCBI Taxonomy" id="13288"/>
    <lineage>
        <taxon>Eukaryota</taxon>
        <taxon>Viridiplantae</taxon>
        <taxon>Streptophyta</taxon>
        <taxon>Embryophyta</taxon>
        <taxon>Tracheophyta</taxon>
        <taxon>Spermatophyta</taxon>
        <taxon>Magnoliopsida</taxon>
        <taxon>eudicotyledons</taxon>
        <taxon>Gunneridae</taxon>
        <taxon>Pentapetalae</taxon>
        <taxon>rosids</taxon>
        <taxon>malvids</taxon>
        <taxon>Brassicales</taxon>
        <taxon>Brassicaceae</taxon>
        <taxon>Thlaspideae</taxon>
        <taxon>Thlaspi</taxon>
    </lineage>
</organism>
<evidence type="ECO:0000313" key="9">
    <source>
        <dbReference type="Proteomes" id="UP000836841"/>
    </source>
</evidence>
<feature type="transmembrane region" description="Helical" evidence="7">
    <location>
        <begin position="44"/>
        <end position="66"/>
    </location>
</feature>
<evidence type="ECO:0000256" key="4">
    <source>
        <dbReference type="ARBA" id="ARBA00022692"/>
    </source>
</evidence>
<dbReference type="GO" id="GO:0005345">
    <property type="term" value="F:purine nucleobase transmembrane transporter activity"/>
    <property type="evidence" value="ECO:0007669"/>
    <property type="project" value="UniProtKB-UniRule"/>
</dbReference>
<keyword evidence="6 7" id="KW-0472">Membrane</keyword>
<feature type="transmembrane region" description="Helical" evidence="7">
    <location>
        <begin position="279"/>
        <end position="297"/>
    </location>
</feature>
<comment type="caution">
    <text evidence="8">The sequence shown here is derived from an EMBL/GenBank/DDBJ whole genome shotgun (WGS) entry which is preliminary data.</text>
</comment>
<accession>A0AAU9RFM2</accession>
<dbReference type="Proteomes" id="UP000836841">
    <property type="component" value="Unassembled WGS sequence"/>
</dbReference>
<feature type="transmembrane region" description="Helical" evidence="7">
    <location>
        <begin position="86"/>
        <end position="105"/>
    </location>
</feature>
<feature type="transmembrane region" description="Helical" evidence="7">
    <location>
        <begin position="252"/>
        <end position="273"/>
    </location>
</feature>
<dbReference type="Pfam" id="PF16913">
    <property type="entry name" value="PUNUT"/>
    <property type="match status" value="1"/>
</dbReference>